<dbReference type="EMBL" id="BDJL01000003">
    <property type="protein sequence ID" value="GAV24266.1"/>
    <property type="molecule type" value="Genomic_DNA"/>
</dbReference>
<comment type="caution">
    <text evidence="1">The sequence shown here is derived from an EMBL/GenBank/DDBJ whole genome shotgun (WGS) entry which is preliminary data.</text>
</comment>
<name>A0A1L8CZ97_9THEO</name>
<organism evidence="1 2">
    <name type="scientific">Carboxydothermus islandicus</name>
    <dbReference type="NCBI Taxonomy" id="661089"/>
    <lineage>
        <taxon>Bacteria</taxon>
        <taxon>Bacillati</taxon>
        <taxon>Bacillota</taxon>
        <taxon>Clostridia</taxon>
        <taxon>Thermoanaerobacterales</taxon>
        <taxon>Thermoanaerobacteraceae</taxon>
        <taxon>Carboxydothermus</taxon>
    </lineage>
</organism>
<proteinExistence type="predicted"/>
<evidence type="ECO:0000313" key="1">
    <source>
        <dbReference type="EMBL" id="GAV24266.1"/>
    </source>
</evidence>
<evidence type="ECO:0000313" key="2">
    <source>
        <dbReference type="Proteomes" id="UP000187338"/>
    </source>
</evidence>
<reference evidence="2" key="1">
    <citation type="submission" date="2016-12" db="EMBL/GenBank/DDBJ databases">
        <title>Draft Genome Sequences od Carboxydothermus pertinax and islandicus, Hydrogenogenic Carboxydotrophic Bacteria.</title>
        <authorList>
            <person name="Fukuyama Y."/>
            <person name="Ohmae K."/>
            <person name="Yoneda Y."/>
            <person name="Yoshida T."/>
            <person name="Sako Y."/>
        </authorList>
    </citation>
    <scope>NUCLEOTIDE SEQUENCE [LARGE SCALE GENOMIC DNA]</scope>
    <source>
        <strain evidence="2">SET</strain>
    </source>
</reference>
<accession>A0A1L8CZ97</accession>
<keyword evidence="2" id="KW-1185">Reference proteome</keyword>
<sequence>MWDGNYITGVVAAWFEKVLIEPLWDGNETVDGGNSGNSSRFNRTIVGWKYKKVRGRLTLQDMF</sequence>
<gene>
    <name evidence="1" type="ORF">ciss_01990</name>
</gene>
<protein>
    <submittedName>
        <fullName evidence="1">Uncharacterized protein</fullName>
    </submittedName>
</protein>
<dbReference type="Proteomes" id="UP000187338">
    <property type="component" value="Unassembled WGS sequence"/>
</dbReference>
<dbReference type="AlphaFoldDB" id="A0A1L8CZ97"/>